<organism evidence="3 4">
    <name type="scientific">Tanacetum coccineum</name>
    <dbReference type="NCBI Taxonomy" id="301880"/>
    <lineage>
        <taxon>Eukaryota</taxon>
        <taxon>Viridiplantae</taxon>
        <taxon>Streptophyta</taxon>
        <taxon>Embryophyta</taxon>
        <taxon>Tracheophyta</taxon>
        <taxon>Spermatophyta</taxon>
        <taxon>Magnoliopsida</taxon>
        <taxon>eudicotyledons</taxon>
        <taxon>Gunneridae</taxon>
        <taxon>Pentapetalae</taxon>
        <taxon>asterids</taxon>
        <taxon>campanulids</taxon>
        <taxon>Asterales</taxon>
        <taxon>Asteraceae</taxon>
        <taxon>Asteroideae</taxon>
        <taxon>Anthemideae</taxon>
        <taxon>Anthemidinae</taxon>
        <taxon>Tanacetum</taxon>
    </lineage>
</organism>
<accession>A0ABQ4XE09</accession>
<name>A0ABQ4XE09_9ASTR</name>
<evidence type="ECO:0000256" key="1">
    <source>
        <dbReference type="SAM" id="SignalP"/>
    </source>
</evidence>
<feature type="domain" description="Reverse transcriptase Ty1/copia-type" evidence="2">
    <location>
        <begin position="126"/>
        <end position="368"/>
    </location>
</feature>
<dbReference type="InterPro" id="IPR043502">
    <property type="entry name" value="DNA/RNA_pol_sf"/>
</dbReference>
<feature type="signal peptide" evidence="1">
    <location>
        <begin position="1"/>
        <end position="26"/>
    </location>
</feature>
<feature type="chain" id="PRO_5045630923" evidence="1">
    <location>
        <begin position="27"/>
        <end position="551"/>
    </location>
</feature>
<proteinExistence type="predicted"/>
<keyword evidence="4" id="KW-1185">Reference proteome</keyword>
<reference evidence="3" key="1">
    <citation type="journal article" date="2022" name="Int. J. Mol. Sci.">
        <title>Draft Genome of Tanacetum Coccineum: Genomic Comparison of Closely Related Tanacetum-Family Plants.</title>
        <authorList>
            <person name="Yamashiro T."/>
            <person name="Shiraishi A."/>
            <person name="Nakayama K."/>
            <person name="Satake H."/>
        </authorList>
    </citation>
    <scope>NUCLEOTIDE SEQUENCE</scope>
</reference>
<dbReference type="SUPFAM" id="SSF56672">
    <property type="entry name" value="DNA/RNA polymerases"/>
    <property type="match status" value="1"/>
</dbReference>
<protein>
    <submittedName>
        <fullName evidence="3">Ribonuclease H-like domain-containing protein</fullName>
    </submittedName>
</protein>
<gene>
    <name evidence="3" type="ORF">Tco_0677767</name>
</gene>
<dbReference type="PANTHER" id="PTHR11439">
    <property type="entry name" value="GAG-POL-RELATED RETROTRANSPOSON"/>
    <property type="match status" value="1"/>
</dbReference>
<keyword evidence="1" id="KW-0732">Signal</keyword>
<evidence type="ECO:0000313" key="3">
    <source>
        <dbReference type="EMBL" id="GJS63203.1"/>
    </source>
</evidence>
<dbReference type="EMBL" id="BQNB010009414">
    <property type="protein sequence ID" value="GJS63203.1"/>
    <property type="molecule type" value="Genomic_DNA"/>
</dbReference>
<evidence type="ECO:0000259" key="2">
    <source>
        <dbReference type="Pfam" id="PF07727"/>
    </source>
</evidence>
<dbReference type="Proteomes" id="UP001151760">
    <property type="component" value="Unassembled WGS sequence"/>
</dbReference>
<dbReference type="Pfam" id="PF07727">
    <property type="entry name" value="RVT_2"/>
    <property type="match status" value="1"/>
</dbReference>
<dbReference type="InterPro" id="IPR013103">
    <property type="entry name" value="RVT_2"/>
</dbReference>
<sequence length="551" mass="62402">MSTLGIAVVWVLIMLSLSCVASVVIALSTLSPPPYGQPHLLQGLEMKMGVFAQCSETFGCEVEGVGWGSGGVAEPSPSAPQTRRMTKNLEEHGLFSSVQQRTNHKDFQNCLFACFLSQEEPKKLQEVWTLVDLPNGKRAIGTKWVFRNKKDERGIVIKNKPRLVAQGYTQEEGIDYNEVFTPVARIEAIRLFLAYVSFKDFVVYQMDVKSAFLYGKIEEEVYVCQPLGFEDPDFLDRVYKVEKALYGLHQAPRAWYETLSTYLLDNGFQRGKIDKTLFIRRDKGDILLVQVYVDDIIFGSTKKSLCTEFEKMMHKKFQMSSMGELTFFLGLQVKQKEDGIFISQDKYVTEILKKFGFTDVKTASTPMETQKPLLKDADGEDVDEHLYRSMIGSLMYLTSSRPDIMFAVCACARFQDKDSPFDLVAYTDSDYAGASLDRKSTTGGCQFLGCRLISWQCKKQTVVANSTTEAEYIAASNCCGQSTICIVKNPVFHSKTKHIEIRHHFIRDSYEKKLIQMIKIHTDQNVADLLTKAFDVSRFQYLIASIGMLNL</sequence>
<evidence type="ECO:0000313" key="4">
    <source>
        <dbReference type="Proteomes" id="UP001151760"/>
    </source>
</evidence>
<dbReference type="PANTHER" id="PTHR11439:SF495">
    <property type="entry name" value="REVERSE TRANSCRIPTASE, RNA-DEPENDENT DNA POLYMERASE-RELATED"/>
    <property type="match status" value="1"/>
</dbReference>
<reference evidence="3" key="2">
    <citation type="submission" date="2022-01" db="EMBL/GenBank/DDBJ databases">
        <authorList>
            <person name="Yamashiro T."/>
            <person name="Shiraishi A."/>
            <person name="Satake H."/>
            <person name="Nakayama K."/>
        </authorList>
    </citation>
    <scope>NUCLEOTIDE SEQUENCE</scope>
</reference>
<dbReference type="CDD" id="cd09272">
    <property type="entry name" value="RNase_HI_RT_Ty1"/>
    <property type="match status" value="1"/>
</dbReference>
<comment type="caution">
    <text evidence="3">The sequence shown here is derived from an EMBL/GenBank/DDBJ whole genome shotgun (WGS) entry which is preliminary data.</text>
</comment>